<evidence type="ECO:0000259" key="10">
    <source>
        <dbReference type="Pfam" id="PF00591"/>
    </source>
</evidence>
<keyword evidence="9" id="KW-0479">Metal-binding</keyword>
<evidence type="ECO:0000313" key="12">
    <source>
        <dbReference type="EMBL" id="QPJ63191.1"/>
    </source>
</evidence>
<protein>
    <recommendedName>
        <fullName evidence="9">Anthranilate phosphoribosyltransferase</fullName>
        <ecNumber evidence="9">2.4.2.18</ecNumber>
    </recommendedName>
</protein>
<dbReference type="GO" id="GO:0000162">
    <property type="term" value="P:L-tryptophan biosynthetic process"/>
    <property type="evidence" value="ECO:0007669"/>
    <property type="project" value="UniProtKB-UniRule"/>
</dbReference>
<evidence type="ECO:0000259" key="11">
    <source>
        <dbReference type="Pfam" id="PF02885"/>
    </source>
</evidence>
<comment type="function">
    <text evidence="9">Catalyzes the transfer of the phosphoribosyl group of 5-phosphorylribose-1-pyrophosphate (PRPP) to anthranilate to yield N-(5'-phosphoribosyl)-anthranilate (PRA).</text>
</comment>
<gene>
    <name evidence="9 12" type="primary">trpD</name>
    <name evidence="12" type="ORF">G3M70_15435</name>
</gene>
<dbReference type="Pfam" id="PF00591">
    <property type="entry name" value="Glycos_transf_3"/>
    <property type="match status" value="1"/>
</dbReference>
<keyword evidence="3 9" id="KW-0328">Glycosyltransferase</keyword>
<feature type="binding site" evidence="9">
    <location>
        <position position="93"/>
    </location>
    <ligand>
        <name>Mg(2+)</name>
        <dbReference type="ChEBI" id="CHEBI:18420"/>
        <label>1</label>
    </ligand>
</feature>
<dbReference type="InterPro" id="IPR035902">
    <property type="entry name" value="Nuc_phospho_transferase"/>
</dbReference>
<keyword evidence="9" id="KW-0460">Magnesium</keyword>
<feature type="binding site" evidence="9">
    <location>
        <position position="227"/>
    </location>
    <ligand>
        <name>Mg(2+)</name>
        <dbReference type="ChEBI" id="CHEBI:18420"/>
        <label>2</label>
    </ligand>
</feature>
<reference evidence="12 13" key="1">
    <citation type="submission" date="2020-02" db="EMBL/GenBank/DDBJ databases">
        <title>Genomic and physiological characterization of two novel Nitrospinaceae genera.</title>
        <authorList>
            <person name="Mueller A.J."/>
            <person name="Jung M.-Y."/>
            <person name="Strachan C.R."/>
            <person name="Herbold C.W."/>
            <person name="Kirkegaard R.H."/>
            <person name="Daims H."/>
        </authorList>
    </citation>
    <scope>NUCLEOTIDE SEQUENCE [LARGE SCALE GENOMIC DNA]</scope>
    <source>
        <strain evidence="12">EB</strain>
    </source>
</reference>
<dbReference type="Gene3D" id="1.20.970.10">
    <property type="entry name" value="Transferase, Pyrimidine Nucleoside Phosphorylase, Chain C"/>
    <property type="match status" value="1"/>
</dbReference>
<keyword evidence="5 9" id="KW-0822">Tryptophan biosynthesis</keyword>
<evidence type="ECO:0000313" key="13">
    <source>
        <dbReference type="Proteomes" id="UP000594688"/>
    </source>
</evidence>
<dbReference type="EC" id="2.4.2.18" evidence="9"/>
<feature type="binding site" evidence="9">
    <location>
        <begin position="109"/>
        <end position="117"/>
    </location>
    <ligand>
        <name>5-phospho-alpha-D-ribose 1-diphosphate</name>
        <dbReference type="ChEBI" id="CHEBI:58017"/>
    </ligand>
</feature>
<evidence type="ECO:0000256" key="6">
    <source>
        <dbReference type="ARBA" id="ARBA00023141"/>
    </source>
</evidence>
<dbReference type="GO" id="GO:0004048">
    <property type="term" value="F:anthranilate phosphoribosyltransferase activity"/>
    <property type="evidence" value="ECO:0007669"/>
    <property type="project" value="UniProtKB-UniRule"/>
</dbReference>
<feature type="binding site" evidence="9">
    <location>
        <position position="81"/>
    </location>
    <ligand>
        <name>5-phospho-alpha-D-ribose 1-diphosphate</name>
        <dbReference type="ChEBI" id="CHEBI:58017"/>
    </ligand>
</feature>
<feature type="binding site" evidence="9">
    <location>
        <position position="167"/>
    </location>
    <ligand>
        <name>anthranilate</name>
        <dbReference type="ChEBI" id="CHEBI:16567"/>
        <label>2</label>
    </ligand>
</feature>
<dbReference type="GO" id="GO:0000287">
    <property type="term" value="F:magnesium ion binding"/>
    <property type="evidence" value="ECO:0007669"/>
    <property type="project" value="UniProtKB-UniRule"/>
</dbReference>
<feature type="domain" description="Glycosyl transferase family 3" evidence="10">
    <location>
        <begin position="75"/>
        <end position="324"/>
    </location>
</feature>
<dbReference type="SUPFAM" id="SSF47648">
    <property type="entry name" value="Nucleoside phosphorylase/phosphoribosyltransferase N-terminal domain"/>
    <property type="match status" value="1"/>
</dbReference>
<accession>A0A7T0BYA2</accession>
<comment type="similarity">
    <text evidence="8">In the C-terminal section; belongs to the anthranilate phosphoribosyltransferase family.</text>
</comment>
<feature type="binding site" evidence="9">
    <location>
        <position position="89"/>
    </location>
    <ligand>
        <name>5-phospho-alpha-D-ribose 1-diphosphate</name>
        <dbReference type="ChEBI" id="CHEBI:58017"/>
    </ligand>
</feature>
<dbReference type="SUPFAM" id="SSF52418">
    <property type="entry name" value="Nucleoside phosphorylase/phosphoribosyltransferase catalytic domain"/>
    <property type="match status" value="1"/>
</dbReference>
<comment type="catalytic activity">
    <reaction evidence="7 9">
        <text>N-(5-phospho-beta-D-ribosyl)anthranilate + diphosphate = 5-phospho-alpha-D-ribose 1-diphosphate + anthranilate</text>
        <dbReference type="Rhea" id="RHEA:11768"/>
        <dbReference type="ChEBI" id="CHEBI:16567"/>
        <dbReference type="ChEBI" id="CHEBI:18277"/>
        <dbReference type="ChEBI" id="CHEBI:33019"/>
        <dbReference type="ChEBI" id="CHEBI:58017"/>
        <dbReference type="EC" id="2.4.2.18"/>
    </reaction>
</comment>
<evidence type="ECO:0000256" key="3">
    <source>
        <dbReference type="ARBA" id="ARBA00022676"/>
    </source>
</evidence>
<dbReference type="Proteomes" id="UP000594688">
    <property type="component" value="Chromosome"/>
</dbReference>
<comment type="similarity">
    <text evidence="9">Belongs to the anthranilate phosphoribosyltransferase family.</text>
</comment>
<keyword evidence="6 9" id="KW-0057">Aromatic amino acid biosynthesis</keyword>
<feature type="binding site" evidence="9">
    <location>
        <position position="226"/>
    </location>
    <ligand>
        <name>Mg(2+)</name>
        <dbReference type="ChEBI" id="CHEBI:18420"/>
        <label>2</label>
    </ligand>
</feature>
<feature type="binding site" evidence="9">
    <location>
        <position position="227"/>
    </location>
    <ligand>
        <name>Mg(2+)</name>
        <dbReference type="ChEBI" id="CHEBI:18420"/>
        <label>1</label>
    </ligand>
</feature>
<dbReference type="PANTHER" id="PTHR43285">
    <property type="entry name" value="ANTHRANILATE PHOSPHORIBOSYLTRANSFERASE"/>
    <property type="match status" value="1"/>
</dbReference>
<sequence length="337" mass="35538">MTIKTLLHKIVEGENLSEDEMMQAMTGIMEGTVSPASVGGFLTALRMKGETVPELLGAARVMREKSEKIESPKSPAVDTCGTGGDGADTFNISTTSAFVVAGAGVTVAKHGNRAVSSRAGSADVLASLGVNLDIDRSRVEQCLKEIGIGFLFAPSFHPAMKHAAPIRKELGYRTIFNLLGPLTNPAGVSAQVIGVYDDKWREPFAHVLKGLGCERGMVVHGEDGLDEITLAADTRVSQLKDGEVTEGLIDPTGFGFSYCCEEDLAGGDAVQNAKILREILDGSGGPPRDITLMNAGVAIFTSGAAESMKEGIDKARQSINSGAARQKLKDLCRLTNE</sequence>
<comment type="cofactor">
    <cofactor evidence="9">
        <name>Mg(2+)</name>
        <dbReference type="ChEBI" id="CHEBI:18420"/>
    </cofactor>
    <text evidence="9">Binds 2 magnesium ions per monomer.</text>
</comment>
<evidence type="ECO:0000256" key="7">
    <source>
        <dbReference type="ARBA" id="ARBA00052328"/>
    </source>
</evidence>
<evidence type="ECO:0000256" key="4">
    <source>
        <dbReference type="ARBA" id="ARBA00022679"/>
    </source>
</evidence>
<comment type="subunit">
    <text evidence="9">Homodimer.</text>
</comment>
<dbReference type="UniPathway" id="UPA00035">
    <property type="reaction ID" value="UER00041"/>
</dbReference>
<feature type="binding site" evidence="9">
    <location>
        <position position="121"/>
    </location>
    <ligand>
        <name>5-phospho-alpha-D-ribose 1-diphosphate</name>
        <dbReference type="ChEBI" id="CHEBI:58017"/>
    </ligand>
</feature>
<dbReference type="AlphaFoldDB" id="A0A7T0BYA2"/>
<feature type="binding site" evidence="9">
    <location>
        <begin position="91"/>
        <end position="94"/>
    </location>
    <ligand>
        <name>5-phospho-alpha-D-ribose 1-diphosphate</name>
        <dbReference type="ChEBI" id="CHEBI:58017"/>
    </ligand>
</feature>
<dbReference type="HAMAP" id="MF_00211">
    <property type="entry name" value="TrpD"/>
    <property type="match status" value="1"/>
</dbReference>
<dbReference type="GO" id="GO:0005829">
    <property type="term" value="C:cytosol"/>
    <property type="evidence" value="ECO:0007669"/>
    <property type="project" value="TreeGrafter"/>
</dbReference>
<dbReference type="InterPro" id="IPR036320">
    <property type="entry name" value="Glycosyl_Trfase_fam3_N_dom_sf"/>
</dbReference>
<evidence type="ECO:0000256" key="8">
    <source>
        <dbReference type="ARBA" id="ARBA00061188"/>
    </source>
</evidence>
<dbReference type="EMBL" id="CP048685">
    <property type="protein sequence ID" value="QPJ63191.1"/>
    <property type="molecule type" value="Genomic_DNA"/>
</dbReference>
<comment type="caution">
    <text evidence="9">Lacks conserved residue(s) required for the propagation of feature annotation.</text>
</comment>
<keyword evidence="2 9" id="KW-0028">Amino-acid biosynthesis</keyword>
<keyword evidence="4 9" id="KW-0808">Transferase</keyword>
<feature type="domain" description="Glycosyl transferase family 3 N-terminal" evidence="11">
    <location>
        <begin position="4"/>
        <end position="65"/>
    </location>
</feature>
<evidence type="ECO:0000256" key="9">
    <source>
        <dbReference type="HAMAP-Rule" id="MF_00211"/>
    </source>
</evidence>
<evidence type="ECO:0000256" key="5">
    <source>
        <dbReference type="ARBA" id="ARBA00022822"/>
    </source>
</evidence>
<dbReference type="FunFam" id="3.40.1030.10:FF:000002">
    <property type="entry name" value="Anthranilate phosphoribosyltransferase"/>
    <property type="match status" value="1"/>
</dbReference>
<dbReference type="InterPro" id="IPR000312">
    <property type="entry name" value="Glycosyl_Trfase_fam3"/>
</dbReference>
<feature type="binding site" evidence="9">
    <location>
        <begin position="84"/>
        <end position="85"/>
    </location>
    <ligand>
        <name>5-phospho-alpha-D-ribose 1-diphosphate</name>
        <dbReference type="ChEBI" id="CHEBI:58017"/>
    </ligand>
</feature>
<feature type="binding site" evidence="9">
    <location>
        <position position="112"/>
    </location>
    <ligand>
        <name>anthranilate</name>
        <dbReference type="ChEBI" id="CHEBI:16567"/>
        <label>1</label>
    </ligand>
</feature>
<dbReference type="Gene3D" id="3.40.1030.10">
    <property type="entry name" value="Nucleoside phosphorylase/phosphoribosyltransferase catalytic domain"/>
    <property type="match status" value="1"/>
</dbReference>
<name>A0A7T0BYA2_9BACT</name>
<comment type="pathway">
    <text evidence="1 9">Amino-acid biosynthesis; L-tryptophan biosynthesis; L-tryptophan from chorismate: step 2/5.</text>
</comment>
<dbReference type="KEGG" id="nli:G3M70_15435"/>
<dbReference type="PANTHER" id="PTHR43285:SF2">
    <property type="entry name" value="ANTHRANILATE PHOSPHORIBOSYLTRANSFERASE"/>
    <property type="match status" value="1"/>
</dbReference>
<dbReference type="InterPro" id="IPR005940">
    <property type="entry name" value="Anthranilate_Pribosyl_Tfrase"/>
</dbReference>
<organism evidence="12 13">
    <name type="scientific">Candidatus Nitronauta litoralis</name>
    <dbReference type="NCBI Taxonomy" id="2705533"/>
    <lineage>
        <taxon>Bacteria</taxon>
        <taxon>Pseudomonadati</taxon>
        <taxon>Nitrospinota/Tectimicrobiota group</taxon>
        <taxon>Nitrospinota</taxon>
        <taxon>Nitrospinia</taxon>
        <taxon>Nitrospinales</taxon>
        <taxon>Nitrospinaceae</taxon>
        <taxon>Candidatus Nitronauta</taxon>
    </lineage>
</organism>
<evidence type="ECO:0000256" key="1">
    <source>
        <dbReference type="ARBA" id="ARBA00004907"/>
    </source>
</evidence>
<dbReference type="InterPro" id="IPR017459">
    <property type="entry name" value="Glycosyl_Trfase_fam3_N_dom"/>
</dbReference>
<dbReference type="Pfam" id="PF02885">
    <property type="entry name" value="Glycos_trans_3N"/>
    <property type="match status" value="1"/>
</dbReference>
<feature type="binding site" evidence="9">
    <location>
        <position position="81"/>
    </location>
    <ligand>
        <name>anthranilate</name>
        <dbReference type="ChEBI" id="CHEBI:16567"/>
        <label>1</label>
    </ligand>
</feature>
<evidence type="ECO:0000256" key="2">
    <source>
        <dbReference type="ARBA" id="ARBA00022605"/>
    </source>
</evidence>
<proteinExistence type="inferred from homology"/>
<dbReference type="NCBIfam" id="TIGR01245">
    <property type="entry name" value="trpD"/>
    <property type="match status" value="1"/>
</dbReference>